<dbReference type="AlphaFoldDB" id="A0A9Q0UMS2"/>
<evidence type="ECO:0000313" key="3">
    <source>
        <dbReference type="EMBL" id="KAJ6732653.1"/>
    </source>
</evidence>
<protein>
    <recommendedName>
        <fullName evidence="5">Transmembrane protein</fullName>
    </recommendedName>
</protein>
<keyword evidence="2" id="KW-0812">Transmembrane</keyword>
<proteinExistence type="predicted"/>
<comment type="caution">
    <text evidence="3">The sequence shown here is derived from an EMBL/GenBank/DDBJ whole genome shotgun (WGS) entry which is preliminary data.</text>
</comment>
<gene>
    <name evidence="3" type="ORF">OIU74_004576</name>
</gene>
<sequence>MVEEQNVRGNQSHAKPSCELQQWPNQRRESQFINGRNKGGNPIQPYTHPFSSSVSQQHMGFFGFSGSSLYSSSNASSSSSIDFWFQNERMNFGYVWATPVALLVILIFHFSKRFFSFPPPPPPKQHLVSSSPAPTATDIGFSNDRISEIVSEADLKFLIEVLDEKLTEKGE</sequence>
<keyword evidence="2" id="KW-0472">Membrane</keyword>
<dbReference type="EMBL" id="JAPFFM010000011">
    <property type="protein sequence ID" value="KAJ6732653.1"/>
    <property type="molecule type" value="Genomic_DNA"/>
</dbReference>
<feature type="transmembrane region" description="Helical" evidence="2">
    <location>
        <begin position="92"/>
        <end position="110"/>
    </location>
</feature>
<name>A0A9Q0UMS2_9ROSI</name>
<evidence type="ECO:0000256" key="2">
    <source>
        <dbReference type="SAM" id="Phobius"/>
    </source>
</evidence>
<evidence type="ECO:0008006" key="5">
    <source>
        <dbReference type="Google" id="ProtNLM"/>
    </source>
</evidence>
<organism evidence="3 4">
    <name type="scientific">Salix koriyanagi</name>
    <dbReference type="NCBI Taxonomy" id="2511006"/>
    <lineage>
        <taxon>Eukaryota</taxon>
        <taxon>Viridiplantae</taxon>
        <taxon>Streptophyta</taxon>
        <taxon>Embryophyta</taxon>
        <taxon>Tracheophyta</taxon>
        <taxon>Spermatophyta</taxon>
        <taxon>Magnoliopsida</taxon>
        <taxon>eudicotyledons</taxon>
        <taxon>Gunneridae</taxon>
        <taxon>Pentapetalae</taxon>
        <taxon>rosids</taxon>
        <taxon>fabids</taxon>
        <taxon>Malpighiales</taxon>
        <taxon>Salicaceae</taxon>
        <taxon>Saliceae</taxon>
        <taxon>Salix</taxon>
    </lineage>
</organism>
<feature type="region of interest" description="Disordered" evidence="1">
    <location>
        <begin position="1"/>
        <end position="20"/>
    </location>
</feature>
<keyword evidence="4" id="KW-1185">Reference proteome</keyword>
<dbReference type="Proteomes" id="UP001151752">
    <property type="component" value="Chromosome 7"/>
</dbReference>
<evidence type="ECO:0000313" key="4">
    <source>
        <dbReference type="Proteomes" id="UP001151752"/>
    </source>
</evidence>
<reference evidence="3" key="1">
    <citation type="submission" date="2022-11" db="EMBL/GenBank/DDBJ databases">
        <authorList>
            <person name="Hyden B.L."/>
            <person name="Feng K."/>
            <person name="Yates T."/>
            <person name="Jawdy S."/>
            <person name="Smart L.B."/>
            <person name="Muchero W."/>
        </authorList>
    </citation>
    <scope>NUCLEOTIDE SEQUENCE</scope>
    <source>
        <tissue evidence="3">Shoot tip</tissue>
    </source>
</reference>
<feature type="compositionally biased region" description="Polar residues" evidence="1">
    <location>
        <begin position="7"/>
        <end position="20"/>
    </location>
</feature>
<evidence type="ECO:0000256" key="1">
    <source>
        <dbReference type="SAM" id="MobiDB-lite"/>
    </source>
</evidence>
<reference evidence="3" key="2">
    <citation type="journal article" date="2023" name="Int. J. Mol. Sci.">
        <title>De Novo Assembly and Annotation of 11 Diverse Shrub Willow (Salix) Genomes Reveals Novel Gene Organization in Sex-Linked Regions.</title>
        <authorList>
            <person name="Hyden B."/>
            <person name="Feng K."/>
            <person name="Yates T.B."/>
            <person name="Jawdy S."/>
            <person name="Cereghino C."/>
            <person name="Smart L.B."/>
            <person name="Muchero W."/>
        </authorList>
    </citation>
    <scope>NUCLEOTIDE SEQUENCE</scope>
    <source>
        <tissue evidence="3">Shoot tip</tissue>
    </source>
</reference>
<keyword evidence="2" id="KW-1133">Transmembrane helix</keyword>
<accession>A0A9Q0UMS2</accession>